<gene>
    <name evidence="1" type="ORF">MELS_1074</name>
</gene>
<sequence length="71" mass="7864">MENTRDCTGTMVTQFKSPKGGNLTFVDIHNYLVRTFGGGVYLAVINANDGEIVDKIDVIDAYDASDMERFL</sequence>
<dbReference type="Proteomes" id="UP000010111">
    <property type="component" value="Chromosome"/>
</dbReference>
<dbReference type="KEGG" id="med:MELS_1074"/>
<dbReference type="STRING" id="1064535.MELS_1074"/>
<reference evidence="1 2" key="1">
    <citation type="journal article" date="2011" name="J. Bacteriol.">
        <title>Genome Sequence of the Ruminal Bacterium Megasphaera elsdenii.</title>
        <authorList>
            <person name="Marx H."/>
            <person name="Graf A.B."/>
            <person name="Tatto N."/>
            <person name="Thallinger G.G."/>
            <person name="Mattanovich D."/>
            <person name="Sauer M."/>
        </authorList>
    </citation>
    <scope>NUCLEOTIDE SEQUENCE [LARGE SCALE GENOMIC DNA]</scope>
    <source>
        <strain evidence="1 2">DSM 20460</strain>
    </source>
</reference>
<dbReference type="EMBL" id="HE576794">
    <property type="protein sequence ID" value="CCC73296.1"/>
    <property type="molecule type" value="Genomic_DNA"/>
</dbReference>
<keyword evidence="2" id="KW-1185">Reference proteome</keyword>
<evidence type="ECO:0000313" key="1">
    <source>
        <dbReference type="EMBL" id="CCC73296.1"/>
    </source>
</evidence>
<accession>G0VPB8</accession>
<evidence type="ECO:0000313" key="2">
    <source>
        <dbReference type="Proteomes" id="UP000010111"/>
    </source>
</evidence>
<organism evidence="1 2">
    <name type="scientific">Megasphaera elsdenii DSM 20460</name>
    <dbReference type="NCBI Taxonomy" id="1064535"/>
    <lineage>
        <taxon>Bacteria</taxon>
        <taxon>Bacillati</taxon>
        <taxon>Bacillota</taxon>
        <taxon>Negativicutes</taxon>
        <taxon>Veillonellales</taxon>
        <taxon>Veillonellaceae</taxon>
        <taxon>Megasphaera</taxon>
    </lineage>
</organism>
<dbReference type="HOGENOM" id="CLU_2735302_0_0_9"/>
<protein>
    <submittedName>
        <fullName evidence="1">Uncharacterized protein</fullName>
    </submittedName>
</protein>
<name>G0VPB8_MEGEL</name>
<proteinExistence type="predicted"/>
<dbReference type="AlphaFoldDB" id="G0VPB8"/>